<protein>
    <recommendedName>
        <fullName evidence="2">HNH domain-containing protein</fullName>
    </recommendedName>
</protein>
<dbReference type="EMBL" id="LAZR01008239">
    <property type="protein sequence ID" value="KKM80066.1"/>
    <property type="molecule type" value="Genomic_DNA"/>
</dbReference>
<proteinExistence type="predicted"/>
<comment type="caution">
    <text evidence="1">The sequence shown here is derived from an EMBL/GenBank/DDBJ whole genome shotgun (WGS) entry which is preliminary data.</text>
</comment>
<reference evidence="1" key="1">
    <citation type="journal article" date="2015" name="Nature">
        <title>Complex archaea that bridge the gap between prokaryotes and eukaryotes.</title>
        <authorList>
            <person name="Spang A."/>
            <person name="Saw J.H."/>
            <person name="Jorgensen S.L."/>
            <person name="Zaremba-Niedzwiedzka K."/>
            <person name="Martijn J."/>
            <person name="Lind A.E."/>
            <person name="van Eijk R."/>
            <person name="Schleper C."/>
            <person name="Guy L."/>
            <person name="Ettema T.J."/>
        </authorList>
    </citation>
    <scope>NUCLEOTIDE SEQUENCE</scope>
</reference>
<organism evidence="1">
    <name type="scientific">marine sediment metagenome</name>
    <dbReference type="NCBI Taxonomy" id="412755"/>
    <lineage>
        <taxon>unclassified sequences</taxon>
        <taxon>metagenomes</taxon>
        <taxon>ecological metagenomes</taxon>
    </lineage>
</organism>
<gene>
    <name evidence="1" type="ORF">LCGC14_1343680</name>
</gene>
<accession>A0A0F9KZC2</accession>
<evidence type="ECO:0000313" key="1">
    <source>
        <dbReference type="EMBL" id="KKM80066.1"/>
    </source>
</evidence>
<sequence>MVKVCPNCNKEHQKRERFCCSKCQVSYWHKAHPESTQRARQKFYTKVSKDFNTFKEGIGCTFCDYAKCGASLDYHHVGNKDFTVNAEEWHCGNERVKEELAKCILLCKNCHSELHYKERRGK</sequence>
<dbReference type="AlphaFoldDB" id="A0A0F9KZC2"/>
<evidence type="ECO:0008006" key="2">
    <source>
        <dbReference type="Google" id="ProtNLM"/>
    </source>
</evidence>
<name>A0A0F9KZC2_9ZZZZ</name>